<dbReference type="Gene3D" id="3.30.300.30">
    <property type="match status" value="3"/>
</dbReference>
<evidence type="ECO:0000256" key="4">
    <source>
        <dbReference type="ARBA" id="ARBA00022737"/>
    </source>
</evidence>
<dbReference type="InterPro" id="IPR025110">
    <property type="entry name" value="AMP-bd_C"/>
</dbReference>
<dbReference type="Gene3D" id="3.30.559.30">
    <property type="entry name" value="Nonribosomal peptide synthetase, condensation domain"/>
    <property type="match status" value="4"/>
</dbReference>
<keyword evidence="4" id="KW-0677">Repeat</keyword>
<keyword evidence="5" id="KW-0045">Antibiotic biosynthesis</keyword>
<dbReference type="Gene3D" id="3.40.50.980">
    <property type="match status" value="2"/>
</dbReference>
<dbReference type="InterPro" id="IPR020806">
    <property type="entry name" value="PKS_PP-bd"/>
</dbReference>
<dbReference type="Pfam" id="PF00501">
    <property type="entry name" value="AMP-binding"/>
    <property type="match status" value="3"/>
</dbReference>
<dbReference type="InterPro" id="IPR020845">
    <property type="entry name" value="AMP-binding_CS"/>
</dbReference>
<feature type="domain" description="Carrier" evidence="6">
    <location>
        <begin position="691"/>
        <end position="765"/>
    </location>
</feature>
<dbReference type="CDD" id="cd05930">
    <property type="entry name" value="A_NRPS"/>
    <property type="match status" value="1"/>
</dbReference>
<dbReference type="Proteomes" id="UP001185069">
    <property type="component" value="Unassembled WGS sequence"/>
</dbReference>
<dbReference type="SMART" id="SM00823">
    <property type="entry name" value="PKS_PP"/>
    <property type="match status" value="3"/>
</dbReference>
<dbReference type="Pfam" id="PF13193">
    <property type="entry name" value="AMP-binding_C"/>
    <property type="match status" value="2"/>
</dbReference>
<dbReference type="SUPFAM" id="SSF52777">
    <property type="entry name" value="CoA-dependent acyltransferases"/>
    <property type="match status" value="8"/>
</dbReference>
<evidence type="ECO:0000256" key="5">
    <source>
        <dbReference type="ARBA" id="ARBA00023194"/>
    </source>
</evidence>
<feature type="domain" description="Carrier" evidence="6">
    <location>
        <begin position="3810"/>
        <end position="3887"/>
    </location>
</feature>
<comment type="caution">
    <text evidence="7">The sequence shown here is derived from an EMBL/GenBank/DDBJ whole genome shotgun (WGS) entry which is preliminary data.</text>
</comment>
<dbReference type="InterPro" id="IPR023213">
    <property type="entry name" value="CAT-like_dom_sf"/>
</dbReference>
<protein>
    <submittedName>
        <fullName evidence="7">Amino acid adenylation domain-containing protein/non-ribosomal peptide synthase protein (TIGR01720 family)</fullName>
    </submittedName>
</protein>
<feature type="domain" description="Carrier" evidence="6">
    <location>
        <begin position="2310"/>
        <end position="2384"/>
    </location>
</feature>
<comment type="cofactor">
    <cofactor evidence="1">
        <name>pantetheine 4'-phosphate</name>
        <dbReference type="ChEBI" id="CHEBI:47942"/>
    </cofactor>
</comment>
<dbReference type="Gene3D" id="3.30.559.10">
    <property type="entry name" value="Chloramphenicol acetyltransferase-like domain"/>
    <property type="match status" value="4"/>
</dbReference>
<dbReference type="PANTHER" id="PTHR45527:SF1">
    <property type="entry name" value="FATTY ACID SYNTHASE"/>
    <property type="match status" value="1"/>
</dbReference>
<dbReference type="NCBIfam" id="TIGR01733">
    <property type="entry name" value="AA-adenyl-dom"/>
    <property type="match status" value="3"/>
</dbReference>
<dbReference type="SUPFAM" id="SSF56801">
    <property type="entry name" value="Acetyl-CoA synthetase-like"/>
    <property type="match status" value="3"/>
</dbReference>
<keyword evidence="3" id="KW-0597">Phosphoprotein</keyword>
<dbReference type="Pfam" id="PF00550">
    <property type="entry name" value="PP-binding"/>
    <property type="match status" value="3"/>
</dbReference>
<dbReference type="InterPro" id="IPR029058">
    <property type="entry name" value="AB_hydrolase_fold"/>
</dbReference>
<dbReference type="InterPro" id="IPR010071">
    <property type="entry name" value="AA_adenyl_dom"/>
</dbReference>
<dbReference type="InterPro" id="IPR045851">
    <property type="entry name" value="AMP-bd_C_sf"/>
</dbReference>
<keyword evidence="8" id="KW-1185">Reference proteome</keyword>
<dbReference type="Gene3D" id="3.40.50.1820">
    <property type="entry name" value="alpha/beta hydrolase"/>
    <property type="match status" value="1"/>
</dbReference>
<dbReference type="Gene3D" id="3.40.50.12780">
    <property type="entry name" value="N-terminal domain of ligase-like"/>
    <property type="match status" value="2"/>
</dbReference>
<evidence type="ECO:0000313" key="8">
    <source>
        <dbReference type="Proteomes" id="UP001185069"/>
    </source>
</evidence>
<dbReference type="RefSeq" id="WP_309800266.1">
    <property type="nucleotide sequence ID" value="NZ_BAAAHY010000006.1"/>
</dbReference>
<dbReference type="InterPro" id="IPR042099">
    <property type="entry name" value="ANL_N_sf"/>
</dbReference>
<keyword evidence="2" id="KW-0596">Phosphopantetheine</keyword>
<dbReference type="PANTHER" id="PTHR45527">
    <property type="entry name" value="NONRIBOSOMAL PEPTIDE SYNTHETASE"/>
    <property type="match status" value="1"/>
</dbReference>
<proteinExistence type="predicted"/>
<dbReference type="InterPro" id="IPR009081">
    <property type="entry name" value="PP-bd_ACP"/>
</dbReference>
<dbReference type="Gene3D" id="1.10.1200.10">
    <property type="entry name" value="ACP-like"/>
    <property type="match status" value="2"/>
</dbReference>
<dbReference type="NCBIfam" id="NF003417">
    <property type="entry name" value="PRK04813.1"/>
    <property type="match status" value="3"/>
</dbReference>
<organism evidence="7 8">
    <name type="scientific">Arthrobacter russicus</name>
    <dbReference type="NCBI Taxonomy" id="172040"/>
    <lineage>
        <taxon>Bacteria</taxon>
        <taxon>Bacillati</taxon>
        <taxon>Actinomycetota</taxon>
        <taxon>Actinomycetes</taxon>
        <taxon>Micrococcales</taxon>
        <taxon>Micrococcaceae</taxon>
        <taxon>Arthrobacter</taxon>
    </lineage>
</organism>
<dbReference type="EMBL" id="JAVDQF010000001">
    <property type="protein sequence ID" value="MDR6270889.1"/>
    <property type="molecule type" value="Genomic_DNA"/>
</dbReference>
<evidence type="ECO:0000256" key="1">
    <source>
        <dbReference type="ARBA" id="ARBA00001957"/>
    </source>
</evidence>
<dbReference type="PROSITE" id="PS50075">
    <property type="entry name" value="CARRIER"/>
    <property type="match status" value="3"/>
</dbReference>
<dbReference type="PROSITE" id="PS00455">
    <property type="entry name" value="AMP_BINDING"/>
    <property type="match status" value="2"/>
</dbReference>
<dbReference type="NCBIfam" id="TIGR01720">
    <property type="entry name" value="NRPS-para261"/>
    <property type="match status" value="1"/>
</dbReference>
<reference evidence="7 8" key="1">
    <citation type="submission" date="2023-07" db="EMBL/GenBank/DDBJ databases">
        <title>Sequencing the genomes of 1000 actinobacteria strains.</title>
        <authorList>
            <person name="Klenk H.-P."/>
        </authorList>
    </citation>
    <scope>NUCLEOTIDE SEQUENCE [LARGE SCALE GENOMIC DNA]</scope>
    <source>
        <strain evidence="7 8">DSM 14555</strain>
    </source>
</reference>
<dbReference type="Pfam" id="PF00668">
    <property type="entry name" value="Condensation"/>
    <property type="match status" value="4"/>
</dbReference>
<evidence type="ECO:0000256" key="2">
    <source>
        <dbReference type="ARBA" id="ARBA00022450"/>
    </source>
</evidence>
<dbReference type="InterPro" id="IPR000873">
    <property type="entry name" value="AMP-dep_synth/lig_dom"/>
</dbReference>
<evidence type="ECO:0000256" key="3">
    <source>
        <dbReference type="ARBA" id="ARBA00022553"/>
    </source>
</evidence>
<dbReference type="InterPro" id="IPR001242">
    <property type="entry name" value="Condensation_dom"/>
</dbReference>
<dbReference type="SUPFAM" id="SSF47336">
    <property type="entry name" value="ACP-like"/>
    <property type="match status" value="3"/>
</dbReference>
<dbReference type="Gene3D" id="2.30.38.10">
    <property type="entry name" value="Luciferase, Domain 3"/>
    <property type="match status" value="1"/>
</dbReference>
<evidence type="ECO:0000313" key="7">
    <source>
        <dbReference type="EMBL" id="MDR6270889.1"/>
    </source>
</evidence>
<dbReference type="CDD" id="cd17646">
    <property type="entry name" value="A_NRPS_AB3403-like"/>
    <property type="match status" value="1"/>
</dbReference>
<gene>
    <name evidence="7" type="ORF">JOE69_003127</name>
</gene>
<dbReference type="InterPro" id="IPR010060">
    <property type="entry name" value="NRPS_synth"/>
</dbReference>
<accession>A0ABU1JEM3</accession>
<sequence>METTSSALQGAPAISAPQISEMAAGLGDHADPVLAATVTVAAAYWASAQSAAAAAPEFSAVVEAADGEILQLRLAPHTELAELAGQLAEHFAVDAGSGAVSIGGQRWTLQLEAAGQADGARWRLGTPDGLAVPETLIQSITDFPDRRLGTLDVADDLDRLAALAAWNDTARPRERPTLVQLVQEQAQLRPDAVAVLDGERSLSYRELSERSNQLAHFLLGRGIEAENVVAVSLPRSAEMVVALLGILKSGAAFVPLDPEWPAERRALVTADAGAVLQLSAPGARRPAEPALVGPDVVEPEAVDLALDDWKFGDQSTELPELSIPGPALAYVIFTSGSTGRPKGAMIRHEAISERMLWQSAEILHFGSDDAALFKAPLAFDISINEVFLPLVTGGRLVIAKPGGERDPGYLLGLIHRHGVTFAYLVSSMLDVLLEMAQDGDELRSLRHVWCGGELLTRDLYDRFRNQLDIPMYHGYGPAEATIGVSHVIYRGAAERLSTSIGKANPNTELYVLDRKLRPVPVGVGGELYAGGFLLGRGYVNAPALTAGRFVANPFGAPGSRLYRTGDLARFAPDGSLEFLGRADNQVKIRGMRLELEEVESNLALHPGIRQSCVVAKQNSRGGSYLVGYLLPATGSGLDPAEVKAWCRNQMPEYMIPTHLVVLEEFPLTANGKLDRRALPEPAAEAPADLEQTTDRAEQLVREQVAEVLQLPAVGLEQDFFDLGGDSILAISLLSALRRGGLQITVTDIFARRTVRGIAAAATLPTDSGEGPDAGTGQVGGLPIVRWLGERSGRVDGFVQSVLFDAPAELSAAGLDAILGAIIERHPMLRAKLLRKRPWGFEIPQPAAEPRKGWWQSAGRRAGAEGAESAAELEDSALRAETEAAIARLDPDAGTMLQAVWFPEQHRLLVVVHHLVVDGVSWRILLDDLEQAWQQFAAGEPIRLPETGMSMKTWTETLEAAATEAFGADDGYWNAPLPGEDQLIARAALSGQTVAEEKQHTVTVDPATTAALLGEVPSAFHTSVNEVLLTALSLALARWRKHLGQGQTFAHIELEGHGRENRALVPFLGREADLSRTIGWFTTLFPVVVDPGSHDAEPGTEALVAALKRVKDQLAAVPNQGLSWGVGRYLAEQGNRLESRPDCQVLFNYLGRFGSSTHAGGPDGAAKNAAKGWRLRSNSGQLGERRDPSMELPRALEFNAIAEPGSTGEHELSTVISWPDGLFSHTDIETIAGYWQSALRQLAGLAEAAEAGGHSSSDFPLIGLSQDQVDQFDGPRLLDLLPLSPLQQGLYFHSVFDADSAGQYVEQQIITLQGPCDPQRISAAAGRLYEIFPNLAARFASLADGRLLSVLERGVDPQLQSLDFSAEPDPAAAVAAFAAQDRLTGFDLAVAPLIRYTLIRTAAEEHVLVQTVHHIIADGWSVPTMLDALLAEYHRPGSVLRPVAGYAAYLAWLQEQDGERSASVWREQLAGLRQPSLVRPGHVPSESFAEMGLDFGDAAALEAVLRESGSTLSVAVHTAWGLAMAKLLQRPDVVFGSTVSGREADVTGIAEMVGLFINTVPVRSSFVPEPESGGAGISLGEALARMRRQHDAVRPHQHESLGTIQRDAGLGTLFDTLVVFDLSADPAGLGRPGDPLRITAIDGEGAPHYPMTLAVMPRQKPSGAGLELAVKLIYDAAAVSGAEAAEALADFADVLHRIGRNELAAELAAEEFSSSESRPAGSGSAAAQLGSAMDLNARIAPLAAPEPATLADLFDRAAAQYPGKTALRMCRFGQHSAAERSAETLSYAELAEQKRRIATALRRAGLRPGEFAAVAAERSLEQIAALIGVVSAEAASVPLDLAHPDERLAFILGDAKPRVVLTTAGQQARIRRLLDLAVASGSDPAEQAALAATEVLLIENIVRETDPDAGAPEAGTEPKPVQWRKPAYLIYTSGSTGRPKGVLVEHRSVVTMLASAGELFDYGADDVWTLFHSFGFDVSVWEMWGALARGAELLIPDYALTRSPVDFRRLVLEERVTVLVQSPSALYRFIEADQQEPLPGDFALKYIFFGGEAVASERLRPWAERYGTGGRGSGQPSLVNMYGLTENAVNISYRILDAGQLLDGAPVTLGGGIPGTELYLLDEKLQPVAPGAAGVLYLGSVQVARGYWRRPSLTATRFVPNPFAADGSRLYNTGDLVRLTESGELQFLGRVDDQIQLHGFRVELGEIEAAARDAAEVLDCVLVVSAGQEQLAACVLFDPDVVGIAERGPRLEALRARMAGRLPAHMVPQRFEAFDALPLTVNNKRDRKRLAESIFSTGQQPVAPAGPSEPVGAGAPLAVLIGIFRKALGTEDVEADTDFFARGGDSIVAISVVNQARAAGIALTPSEVFLLKTPARIAAKLPVGTADPAAAGFAAGSGNPGPADWGSVPLTPIMHRWRELEPVAAPGGSALANFVLARAVELPGNTSEPQLRGALRSLLHSHPVLRTRLSTEPADLWSLEISEQAAEPRLQVSPAWEAGELQRVAEAAARRMRPEHGEMTQFVWIDRGAAPGTLVVVVHHLVMDAVSWIILLEDLHRLLDGGTVAAPPVSYRGYAERLNQAAQRREFLADLPHWLDMLDAPALLPEFQAPAAGTWNLDVDLPEEASAALLVRLPQRTGLGLTELLCGALRAALTAVQAEPTELSIELERHGRTAIDDGTDFSHLVGWFTAIAPLKLAPAGDPLAAAREAAGLQLSDRRSLGFGMLRYLNPQTAPRLAAKAAPQILLNYLGRGTESGVIQLPADPTAKTGYAVEVNTWAEAGGRGEILRTGFTFAGAVSLDLGLRISEAWLAALAQLAEAASTPAGEQQLPLAPLQRGLYFQAQMATEPGQYLAQNYFAFDRELDIAALARAGAALLGQHPLLAAGFRTAESGEPETVGRIVQFFGSADGSPAAVPIEVLDLRNESEAVAAERVAEYRADDRARGFDLLQPPLIRLAVFRMPSGADGLLLSNHLLLWDGWSHQLVLRDLFAAYQSALTGTEAGASEPGPGFAEYIQAIEAKDASAAEEFWSDRLADLPAPTLLAGERVPASASRAPEKVVRTIGAEQSEQLKQLARKHGVTLNSVLSGGFALLLGEYSGSQDVAFGLTVAGRTDPAEAGADYSGAVGVLLNTIPQRVRAEAAMSLDEYLTAVQAERIEAMPYEYLELGEIQRLSGHEQLFDNLFVLQNFLDGEASAELFAQHGIVDSESEDATHFPFTWVVLPGTELRITLEYRPELTGAGRAEELVDRFVEILQQFCAAGPGARIGAIGRTGRPPAQQAREFPALSIPELFDRAVAVRRDERALVCGDAAMSFGELQARSVQLARRLAEHGVGPETSVAIAVPRSLDSIVALFAVLRCGAGYVPLELDHPDERLAAILQDARPTAVLTVPAVAPRVPGFPQLLVGGSEAADAGFGTEADLAGFEPGNVHRLRHSAYTIYTSGSTGKPKGVVVEYAGLTNMLLNHQRRIFEPVLAAAGHRRFRIAHTVSFAFDMSWEELLWLADGHEVHICDENLRRDPAALADYLQREQIDVINVTPTFAQQLVSEGLLEEHDAAGAKHQPALVLLGGEAVSAQLWTQLAEHPKVVGYNLYGPTEYTINTLGVGTFDCADPVVGTPIDNTDVYVLDEWLRPVPDSVPGELYVSGVGLARGYLGLPGMTASRFVACPFRPGERMYRTGDLVRRRPDGNIDYLGRTDDQVKIRGYRVEPGEIEAVIAGYPAVAFAAVTVETDPATQQKRLHAFVGLRQATAEDPGQELAGLVAHLSAALPDYMLPSHYAVLDSLPLTVNGKLDVRALPAAQPIGTLLGLQRTVPGTETEQIVCEAFAEVLGLDDDEVRLEDDFFGLGGYSMIAIRLIGLLRAEFGEVVSIKDLFGLRTPAALAAQIDAAN</sequence>
<name>A0ABU1JEM3_9MICC</name>
<dbReference type="InterPro" id="IPR036736">
    <property type="entry name" value="ACP-like_sf"/>
</dbReference>
<evidence type="ECO:0000259" key="6">
    <source>
        <dbReference type="PROSITE" id="PS50075"/>
    </source>
</evidence>